<organism evidence="9 11">
    <name type="scientific">Eublepharis macularius</name>
    <name type="common">Leopard gecko</name>
    <name type="synonym">Cyrtodactylus macularius</name>
    <dbReference type="NCBI Taxonomy" id="481883"/>
    <lineage>
        <taxon>Eukaryota</taxon>
        <taxon>Metazoa</taxon>
        <taxon>Chordata</taxon>
        <taxon>Craniata</taxon>
        <taxon>Vertebrata</taxon>
        <taxon>Euteleostomi</taxon>
        <taxon>Lepidosauria</taxon>
        <taxon>Squamata</taxon>
        <taxon>Bifurcata</taxon>
        <taxon>Gekkota</taxon>
        <taxon>Eublepharidae</taxon>
        <taxon>Eublepharinae</taxon>
        <taxon>Eublepharis</taxon>
    </lineage>
</organism>
<name>A0AA97JDV7_EUBMA</name>
<dbReference type="Gene3D" id="2.10.70.10">
    <property type="entry name" value="Complement Module, domain 1"/>
    <property type="match status" value="11"/>
</dbReference>
<sequence>MQDSRHMLALQLCLVAAFIAAVYSECSLPNSLSFAVLRNSDERKSYPIGTNLTYRCKPGYEPIPGTRPVIRCLETSEWSEIPQFCQGRHCPFPNIENGKIATMTDFRLGDQITFACNEGYRLIGQNGARCMLLAGRVVWNRNPPPCQRIPCLPPPTIANGKHSSTDSDDNYVHGSAVTYDCESGFSLIGKKTIVCTTDENDTVGKWSGSAPRCEVVECRRPEVSNGRIISSYQRSYIYGNTVMFECYRGYILQGENVIKCEANNTWNPAPPKCVLRDCDPPRDVPFAVLSSEEQRESYPVGTSLTYNCIPGYEYIWGQKLTIRCLTTSEWSESHQFCQKRKCPFPKIQNGRLAARSDLFFDSEITFICNEGHRLIGHNTARCVLEDGNVVWNRDIPRCERIPCLPPPAIANGTFRGSDGDTFLYGSKVQYWCDSGLSLIGENIISCIIERSGLNTKWSGPAPECKVVSCNRPEVPKGQIFPKQASYTYGDTVHFLCSLGHILKGSRISKCEVDSSWHPAPPTCVLGSCDPPTGLYFAELLDAYKNQSSYPVGSVVKYKCQPGYTKQLELPSFIQCLTSMKWSSVLVHCEKQSCGNPGEPENGRLIEPKDFLFGSSINFTCDEGYSLIGQSSIQCVVSGQKVTWSGEIPLCQRRQCPFPKIENGKIANESDFHLGDQIMFQCDEGHRLIGHNGARCVLLKNNNVDWDKDPPYCEHEILLPSSGPNVTSTFPTYTSSLPTLQTELAWEKLFIILQEIKDLINIKTKSFEERLDGLEKKVDKVIYEMKSCCQQSREERLEEEVEEES</sequence>
<evidence type="ECO:0000313" key="10">
    <source>
        <dbReference type="RefSeq" id="XP_054835465.1"/>
    </source>
</evidence>
<gene>
    <name evidence="10 11 12" type="primary">LOC129329825</name>
</gene>
<dbReference type="FunFam" id="2.10.70.10:FF:000014">
    <property type="entry name" value="Membrane cofactor protein"/>
    <property type="match status" value="2"/>
</dbReference>
<feature type="domain" description="Sushi" evidence="8">
    <location>
        <begin position="467"/>
        <end position="525"/>
    </location>
</feature>
<dbReference type="RefSeq" id="XP_054835468.1">
    <property type="nucleotide sequence ID" value="XM_054979493.1"/>
</dbReference>
<evidence type="ECO:0000256" key="4">
    <source>
        <dbReference type="ARBA" id="ARBA00023157"/>
    </source>
</evidence>
<feature type="domain" description="Sushi" evidence="8">
    <location>
        <begin position="340"/>
        <end position="400"/>
    </location>
</feature>
<keyword evidence="3" id="KW-0677">Repeat</keyword>
<feature type="disulfide bond" evidence="6">
    <location>
        <begin position="496"/>
        <end position="523"/>
    </location>
</feature>
<dbReference type="FunFam" id="2.10.70.10:FF:000038">
    <property type="entry name" value="Complement component receptor type 1"/>
    <property type="match status" value="1"/>
</dbReference>
<keyword evidence="9" id="KW-1185">Reference proteome</keyword>
<dbReference type="CDD" id="cd00033">
    <property type="entry name" value="CCP"/>
    <property type="match status" value="11"/>
</dbReference>
<dbReference type="PANTHER" id="PTHR45656">
    <property type="entry name" value="PROTEIN CBR-CLEC-78"/>
    <property type="match status" value="1"/>
</dbReference>
<dbReference type="PROSITE" id="PS50923">
    <property type="entry name" value="SUSHI"/>
    <property type="match status" value="11"/>
</dbReference>
<feature type="domain" description="Sushi" evidence="8">
    <location>
        <begin position="401"/>
        <end position="466"/>
    </location>
</feature>
<feature type="chain" id="PRO_5044705538" evidence="7">
    <location>
        <begin position="25"/>
        <end position="804"/>
    </location>
</feature>
<reference evidence="10 11" key="1">
    <citation type="submission" date="2025-04" db="UniProtKB">
        <authorList>
            <consortium name="RefSeq"/>
        </authorList>
    </citation>
    <scope>IDENTIFICATION</scope>
    <source>
        <tissue evidence="10 11">Blood</tissue>
    </source>
</reference>
<keyword evidence="5" id="KW-0325">Glycoprotein</keyword>
<dbReference type="SMART" id="SM00032">
    <property type="entry name" value="CCP"/>
    <property type="match status" value="11"/>
</dbReference>
<protein>
    <submittedName>
        <fullName evidence="10 11">Complement component receptor 1-like protein isoform X1</fullName>
    </submittedName>
</protein>
<accession>A0AA97JDV7</accession>
<feature type="domain" description="Sushi" evidence="8">
    <location>
        <begin position="591"/>
        <end position="652"/>
    </location>
</feature>
<feature type="domain" description="Sushi" evidence="8">
    <location>
        <begin position="526"/>
        <end position="590"/>
    </location>
</feature>
<dbReference type="InterPro" id="IPR000436">
    <property type="entry name" value="Sushi_SCR_CCP_dom"/>
</dbReference>
<dbReference type="KEGG" id="emc:129329825"/>
<evidence type="ECO:0000313" key="11">
    <source>
        <dbReference type="RefSeq" id="XP_054835466.1"/>
    </source>
</evidence>
<evidence type="ECO:0000256" key="1">
    <source>
        <dbReference type="ARBA" id="ARBA00022659"/>
    </source>
</evidence>
<dbReference type="Proteomes" id="UP001190640">
    <property type="component" value="Chromosome 5"/>
</dbReference>
<evidence type="ECO:0000256" key="2">
    <source>
        <dbReference type="ARBA" id="ARBA00022729"/>
    </source>
</evidence>
<evidence type="ECO:0000259" key="8">
    <source>
        <dbReference type="PROSITE" id="PS50923"/>
    </source>
</evidence>
<dbReference type="InterPro" id="IPR035976">
    <property type="entry name" value="Sushi/SCR/CCP_sf"/>
</dbReference>
<feature type="disulfide bond" evidence="6">
    <location>
        <begin position="403"/>
        <end position="446"/>
    </location>
</feature>
<feature type="signal peptide" evidence="7">
    <location>
        <begin position="1"/>
        <end position="24"/>
    </location>
</feature>
<evidence type="ECO:0000256" key="6">
    <source>
        <dbReference type="PROSITE-ProRule" id="PRU00302"/>
    </source>
</evidence>
<keyword evidence="2 7" id="KW-0732">Signal</keyword>
<feature type="domain" description="Sushi" evidence="8">
    <location>
        <begin position="149"/>
        <end position="215"/>
    </location>
</feature>
<dbReference type="GeneID" id="129329825"/>
<feature type="disulfide bond" evidence="6">
    <location>
        <begin position="246"/>
        <end position="273"/>
    </location>
</feature>
<feature type="domain" description="Sushi" evidence="8">
    <location>
        <begin position="653"/>
        <end position="714"/>
    </location>
</feature>
<dbReference type="SUPFAM" id="SSF57535">
    <property type="entry name" value="Complement control module/SCR domain"/>
    <property type="match status" value="11"/>
</dbReference>
<dbReference type="InterPro" id="IPR051277">
    <property type="entry name" value="SEZ6_CSMD_C4BPB_Regulators"/>
</dbReference>
<keyword evidence="1 6" id="KW-0768">Sushi</keyword>
<dbReference type="RefSeq" id="XP_054835465.1">
    <property type="nucleotide sequence ID" value="XM_054979490.1"/>
</dbReference>
<dbReference type="AlphaFoldDB" id="A0AA97JDV7"/>
<dbReference type="PANTHER" id="PTHR45656:SF4">
    <property type="entry name" value="PROTEIN CBR-CLEC-78"/>
    <property type="match status" value="1"/>
</dbReference>
<feature type="domain" description="Sushi" evidence="8">
    <location>
        <begin position="88"/>
        <end position="148"/>
    </location>
</feature>
<dbReference type="FunFam" id="2.10.70.10:FF:000055">
    <property type="entry name" value="Complement decay-accelerating factor, GPI-anchored"/>
    <property type="match status" value="1"/>
</dbReference>
<feature type="domain" description="Sushi" evidence="8">
    <location>
        <begin position="24"/>
        <end position="87"/>
    </location>
</feature>
<proteinExistence type="predicted"/>
<evidence type="ECO:0000313" key="12">
    <source>
        <dbReference type="RefSeq" id="XP_054835468.1"/>
    </source>
</evidence>
<dbReference type="Pfam" id="PF00084">
    <property type="entry name" value="Sushi"/>
    <property type="match status" value="11"/>
</dbReference>
<keyword evidence="4 6" id="KW-1015">Disulfide bond</keyword>
<dbReference type="RefSeq" id="XP_054835466.1">
    <property type="nucleotide sequence ID" value="XM_054979491.1"/>
</dbReference>
<evidence type="ECO:0000256" key="7">
    <source>
        <dbReference type="SAM" id="SignalP"/>
    </source>
</evidence>
<comment type="caution">
    <text evidence="6">Lacks conserved residue(s) required for the propagation of feature annotation.</text>
</comment>
<evidence type="ECO:0000313" key="9">
    <source>
        <dbReference type="Proteomes" id="UP001190640"/>
    </source>
</evidence>
<feature type="domain" description="Sushi" evidence="8">
    <location>
        <begin position="216"/>
        <end position="275"/>
    </location>
</feature>
<feature type="domain" description="Sushi" evidence="8">
    <location>
        <begin position="276"/>
        <end position="339"/>
    </location>
</feature>
<evidence type="ECO:0000256" key="3">
    <source>
        <dbReference type="ARBA" id="ARBA00022737"/>
    </source>
</evidence>
<evidence type="ECO:0000256" key="5">
    <source>
        <dbReference type="ARBA" id="ARBA00023180"/>
    </source>
</evidence>